<evidence type="ECO:0000313" key="2">
    <source>
        <dbReference type="Proteomes" id="UP000095209"/>
    </source>
</evidence>
<keyword evidence="2" id="KW-1185">Reference proteome</keyword>
<dbReference type="EMBL" id="MJEH01000064">
    <property type="protein sequence ID" value="OEH91068.1"/>
    <property type="molecule type" value="Genomic_DNA"/>
</dbReference>
<dbReference type="OrthoDB" id="2885334at2"/>
<proteinExistence type="predicted"/>
<comment type="caution">
    <text evidence="1">The sequence shown here is derived from an EMBL/GenBank/DDBJ whole genome shotgun (WGS) entry which is preliminary data.</text>
</comment>
<dbReference type="STRING" id="1305675.BFG57_06760"/>
<dbReference type="Proteomes" id="UP000095209">
    <property type="component" value="Unassembled WGS sequence"/>
</dbReference>
<dbReference type="RefSeq" id="WP_069718835.1">
    <property type="nucleotide sequence ID" value="NZ_MJEH01000064.1"/>
</dbReference>
<reference evidence="1 2" key="1">
    <citation type="submission" date="2016-08" db="EMBL/GenBank/DDBJ databases">
        <title>Genome of Bacillus solimangrovi GH2-4.</title>
        <authorList>
            <person name="Lim S."/>
            <person name="Kim B.-C."/>
        </authorList>
    </citation>
    <scope>NUCLEOTIDE SEQUENCE [LARGE SCALE GENOMIC DNA]</scope>
    <source>
        <strain evidence="1 2">GH2-4</strain>
    </source>
</reference>
<sequence>MRRYLMTVVLILLVGCTVKNQLTLEEEVRQHVENYLFAVETDDVTSIIEYADDLRSPDKEEQEKEYLEISLSEEVFET</sequence>
<protein>
    <submittedName>
        <fullName evidence="1">Uncharacterized protein</fullName>
    </submittedName>
</protein>
<dbReference type="AlphaFoldDB" id="A0A1E5LAE4"/>
<dbReference type="PROSITE" id="PS51257">
    <property type="entry name" value="PROKAR_LIPOPROTEIN"/>
    <property type="match status" value="1"/>
</dbReference>
<name>A0A1E5LAE4_9BACI</name>
<gene>
    <name evidence="1" type="ORF">BFG57_06760</name>
</gene>
<organism evidence="1 2">
    <name type="scientific">Bacillus solimangrovi</name>
    <dbReference type="NCBI Taxonomy" id="1305675"/>
    <lineage>
        <taxon>Bacteria</taxon>
        <taxon>Bacillati</taxon>
        <taxon>Bacillota</taxon>
        <taxon>Bacilli</taxon>
        <taxon>Bacillales</taxon>
        <taxon>Bacillaceae</taxon>
        <taxon>Bacillus</taxon>
    </lineage>
</organism>
<evidence type="ECO:0000313" key="1">
    <source>
        <dbReference type="EMBL" id="OEH91068.1"/>
    </source>
</evidence>
<accession>A0A1E5LAE4</accession>